<proteinExistence type="predicted"/>
<dbReference type="InterPro" id="IPR034660">
    <property type="entry name" value="DinB/YfiT-like"/>
</dbReference>
<comment type="caution">
    <text evidence="2">The sequence shown here is derived from an EMBL/GenBank/DDBJ whole genome shotgun (WGS) entry which is preliminary data.</text>
</comment>
<keyword evidence="3" id="KW-1185">Reference proteome</keyword>
<dbReference type="Gene3D" id="1.20.120.450">
    <property type="entry name" value="dinb family like domain"/>
    <property type="match status" value="1"/>
</dbReference>
<sequence length="148" mass="17588">MQKVVERLNHWINVLPDVFSTMSEREISTRPSPTKWSKKEIVGHLCDSAVNNMARFINIQYAEQVYAIQTYDQEQWVAIQHYHDRPLEEIFTLFQSLNKQIAAIIENVPTEKLSNLCDIGNNEQRTLEWLIRDYLDHMEHHIRNQILI</sequence>
<dbReference type="EMBL" id="RCVZ01000009">
    <property type="protein sequence ID" value="RLQ94591.1"/>
    <property type="molecule type" value="Genomic_DNA"/>
</dbReference>
<dbReference type="Proteomes" id="UP000276770">
    <property type="component" value="Unassembled WGS sequence"/>
</dbReference>
<gene>
    <name evidence="2" type="ORF">D9X91_13725</name>
</gene>
<dbReference type="SUPFAM" id="SSF109854">
    <property type="entry name" value="DinB/YfiT-like putative metalloenzymes"/>
    <property type="match status" value="1"/>
</dbReference>
<evidence type="ECO:0000313" key="3">
    <source>
        <dbReference type="Proteomes" id="UP000276770"/>
    </source>
</evidence>
<evidence type="ECO:0000313" key="2">
    <source>
        <dbReference type="EMBL" id="RLQ94591.1"/>
    </source>
</evidence>
<feature type="domain" description="DinB-like" evidence="1">
    <location>
        <begin position="14"/>
        <end position="143"/>
    </location>
</feature>
<dbReference type="Pfam" id="PF12867">
    <property type="entry name" value="DinB_2"/>
    <property type="match status" value="1"/>
</dbReference>
<reference evidence="2 3" key="1">
    <citation type="submission" date="2018-10" db="EMBL/GenBank/DDBJ databases">
        <title>Falsibacillus sp. genome draft.</title>
        <authorList>
            <person name="Shi S."/>
        </authorList>
    </citation>
    <scope>NUCLEOTIDE SEQUENCE [LARGE SCALE GENOMIC DNA]</scope>
    <source>
        <strain evidence="2 3">GY 10110</strain>
    </source>
</reference>
<evidence type="ECO:0000259" key="1">
    <source>
        <dbReference type="Pfam" id="PF12867"/>
    </source>
</evidence>
<dbReference type="InterPro" id="IPR024775">
    <property type="entry name" value="DinB-like"/>
</dbReference>
<dbReference type="OrthoDB" id="9793216at2"/>
<name>A0A3L7JY34_9BACI</name>
<accession>A0A3L7JY34</accession>
<organism evidence="2 3">
    <name type="scientific">Falsibacillus albus</name>
    <dbReference type="NCBI Taxonomy" id="2478915"/>
    <lineage>
        <taxon>Bacteria</taxon>
        <taxon>Bacillati</taxon>
        <taxon>Bacillota</taxon>
        <taxon>Bacilli</taxon>
        <taxon>Bacillales</taxon>
        <taxon>Bacillaceae</taxon>
        <taxon>Falsibacillus</taxon>
    </lineage>
</organism>
<dbReference type="RefSeq" id="WP_121681204.1">
    <property type="nucleotide sequence ID" value="NZ_RCVZ01000009.1"/>
</dbReference>
<dbReference type="AlphaFoldDB" id="A0A3L7JY34"/>
<protein>
    <submittedName>
        <fullName evidence="2">DinB family protein</fullName>
    </submittedName>
</protein>